<evidence type="ECO:0000259" key="1">
    <source>
        <dbReference type="Pfam" id="PF07157"/>
    </source>
</evidence>
<feature type="domain" description="DNA circulation N-terminal" evidence="1">
    <location>
        <begin position="7"/>
        <end position="77"/>
    </location>
</feature>
<evidence type="ECO:0000313" key="3">
    <source>
        <dbReference type="Proteomes" id="UP000021816"/>
    </source>
</evidence>
<proteinExistence type="predicted"/>
<dbReference type="AlphaFoldDB" id="A0A011PPH1"/>
<dbReference type="STRING" id="1454003.AW10_02770"/>
<protein>
    <submittedName>
        <fullName evidence="2">Mu-like prophage DNA circulation protein</fullName>
    </submittedName>
</protein>
<sequence length="198" mass="20870">MALEIAGVQMDQLLSIEASEGARFVRHAVPGLNGSLAQDLGRPSVRIRVQGIFYGRDAADRLQSLRGHLLAREPVDFLCELTGEGYFSQVLLDQLEVAQRAGRPDEFDYQCLVSEYVPPPPPPASGLFDGIDGSLLDEAASLMDDVQNGLALVEQLGGLLAGAADFANPTTRLPAMLSSFSDLAGGSASTLGGIGDLL</sequence>
<organism evidence="2 3">
    <name type="scientific">Candidatus Accumulibacter appositus</name>
    <dbReference type="NCBI Taxonomy" id="1454003"/>
    <lineage>
        <taxon>Bacteria</taxon>
        <taxon>Pseudomonadati</taxon>
        <taxon>Pseudomonadota</taxon>
        <taxon>Betaproteobacteria</taxon>
        <taxon>Candidatus Accumulibacter</taxon>
    </lineage>
</organism>
<accession>A0A011PPH1</accession>
<dbReference type="EMBL" id="JEMX01000065">
    <property type="protein sequence ID" value="EXI78780.1"/>
    <property type="molecule type" value="Genomic_DNA"/>
</dbReference>
<gene>
    <name evidence="2" type="ORF">AW10_02770</name>
</gene>
<evidence type="ECO:0000313" key="2">
    <source>
        <dbReference type="EMBL" id="EXI78780.1"/>
    </source>
</evidence>
<reference evidence="2 3" key="1">
    <citation type="submission" date="2014-02" db="EMBL/GenBank/DDBJ databases">
        <title>Expanding our view of genomic diversity in Candidatus Accumulibacter clades.</title>
        <authorList>
            <person name="Skennerton C.T."/>
            <person name="Barr J.J."/>
            <person name="Slater F.R."/>
            <person name="Bond P.L."/>
            <person name="Tyson G.W."/>
        </authorList>
    </citation>
    <scope>NUCLEOTIDE SEQUENCE [LARGE SCALE GENOMIC DNA]</scope>
    <source>
        <strain evidence="3">BA-92</strain>
    </source>
</reference>
<dbReference type="Proteomes" id="UP000021816">
    <property type="component" value="Unassembled WGS sequence"/>
</dbReference>
<name>A0A011PPH1_9PROT</name>
<dbReference type="PATRIC" id="fig|1454003.3.peg.2827"/>
<dbReference type="InterPro" id="IPR009826">
    <property type="entry name" value="DNA_circ_N"/>
</dbReference>
<dbReference type="Pfam" id="PF07157">
    <property type="entry name" value="DNA_circ_N"/>
    <property type="match status" value="1"/>
</dbReference>
<comment type="caution">
    <text evidence="2">The sequence shown here is derived from an EMBL/GenBank/DDBJ whole genome shotgun (WGS) entry which is preliminary data.</text>
</comment>